<reference evidence="10 11" key="1">
    <citation type="submission" date="2016-11" db="EMBL/GenBank/DDBJ databases">
        <title>The potential of Streptococcus salivarius to inhibit the production of volatile sulphur compounds in the oral cavity.</title>
        <authorList>
            <person name="Sun L."/>
            <person name="Li Z."/>
            <person name="Jin D."/>
            <person name="Zhao H."/>
        </authorList>
    </citation>
    <scope>NUCLEOTIDE SEQUENCE [LARGE SCALE GENOMIC DNA]</scope>
    <source>
        <strain evidence="10 11">ICDC2</strain>
    </source>
</reference>
<keyword evidence="5 8" id="KW-0689">Ribosomal protein</keyword>
<evidence type="ECO:0000256" key="3">
    <source>
        <dbReference type="ARBA" id="ARBA00022730"/>
    </source>
</evidence>
<keyword evidence="3 8" id="KW-0699">rRNA-binding</keyword>
<accession>A0AB37DBV4</accession>
<dbReference type="EMBL" id="CP018187">
    <property type="protein sequence ID" value="QGU80742.1"/>
    <property type="molecule type" value="Genomic_DNA"/>
</dbReference>
<dbReference type="Pfam" id="PF01649">
    <property type="entry name" value="Ribosomal_S20p"/>
    <property type="match status" value="1"/>
</dbReference>
<proteinExistence type="inferred from homology"/>
<evidence type="ECO:0000256" key="1">
    <source>
        <dbReference type="ARBA" id="ARBA00003134"/>
    </source>
</evidence>
<evidence type="ECO:0000256" key="2">
    <source>
        <dbReference type="ARBA" id="ARBA00007634"/>
    </source>
</evidence>
<keyword evidence="6 8" id="KW-0687">Ribonucleoprotein</keyword>
<keyword evidence="4 8" id="KW-0694">RNA-binding</keyword>
<dbReference type="FunFam" id="1.20.58.110:FF:000001">
    <property type="entry name" value="30S ribosomal protein S20"/>
    <property type="match status" value="1"/>
</dbReference>
<gene>
    <name evidence="8" type="primary">rpsT</name>
    <name evidence="10" type="ORF">BSR19_06235</name>
</gene>
<sequence length="83" mass="8965">MEVKTLANIKSAIKRAELNVKQNEQNSAQKSALRTAIKAFNANPTEEAYRAASASIDKAASKGLIHKNKASRDKSRLAAKLAN</sequence>
<dbReference type="GO" id="GO:0005829">
    <property type="term" value="C:cytosol"/>
    <property type="evidence" value="ECO:0007669"/>
    <property type="project" value="TreeGrafter"/>
</dbReference>
<dbReference type="InterPro" id="IPR002583">
    <property type="entry name" value="Ribosomal_bS20"/>
</dbReference>
<dbReference type="GO" id="GO:0015935">
    <property type="term" value="C:small ribosomal subunit"/>
    <property type="evidence" value="ECO:0007669"/>
    <property type="project" value="TreeGrafter"/>
</dbReference>
<protein>
    <recommendedName>
        <fullName evidence="7 8">Small ribosomal subunit protein bS20</fullName>
    </recommendedName>
</protein>
<dbReference type="Gene3D" id="1.20.58.110">
    <property type="entry name" value="Ribosomal protein S20"/>
    <property type="match status" value="1"/>
</dbReference>
<evidence type="ECO:0000256" key="7">
    <source>
        <dbReference type="ARBA" id="ARBA00035136"/>
    </source>
</evidence>
<feature type="region of interest" description="Disordered" evidence="9">
    <location>
        <begin position="60"/>
        <end position="83"/>
    </location>
</feature>
<dbReference type="GO" id="GO:0003735">
    <property type="term" value="F:structural constituent of ribosome"/>
    <property type="evidence" value="ECO:0007669"/>
    <property type="project" value="InterPro"/>
</dbReference>
<dbReference type="NCBIfam" id="TIGR00029">
    <property type="entry name" value="S20"/>
    <property type="match status" value="1"/>
</dbReference>
<evidence type="ECO:0000256" key="4">
    <source>
        <dbReference type="ARBA" id="ARBA00022884"/>
    </source>
</evidence>
<organism evidence="10 11">
    <name type="scientific">Streptococcus salivarius</name>
    <dbReference type="NCBI Taxonomy" id="1304"/>
    <lineage>
        <taxon>Bacteria</taxon>
        <taxon>Bacillati</taxon>
        <taxon>Bacillota</taxon>
        <taxon>Bacilli</taxon>
        <taxon>Lactobacillales</taxon>
        <taxon>Streptococcaceae</taxon>
        <taxon>Streptococcus</taxon>
    </lineage>
</organism>
<dbReference type="HAMAP" id="MF_00500">
    <property type="entry name" value="Ribosomal_bS20"/>
    <property type="match status" value="1"/>
</dbReference>
<name>A0AB37DBV4_STRSL</name>
<dbReference type="AlphaFoldDB" id="A0AB37DBV4"/>
<evidence type="ECO:0000256" key="8">
    <source>
        <dbReference type="HAMAP-Rule" id="MF_00500"/>
    </source>
</evidence>
<evidence type="ECO:0000256" key="6">
    <source>
        <dbReference type="ARBA" id="ARBA00023274"/>
    </source>
</evidence>
<evidence type="ECO:0000256" key="5">
    <source>
        <dbReference type="ARBA" id="ARBA00022980"/>
    </source>
</evidence>
<evidence type="ECO:0000256" key="9">
    <source>
        <dbReference type="SAM" id="MobiDB-lite"/>
    </source>
</evidence>
<dbReference type="Proteomes" id="UP000422997">
    <property type="component" value="Chromosome"/>
</dbReference>
<dbReference type="GO" id="GO:0070181">
    <property type="term" value="F:small ribosomal subunit rRNA binding"/>
    <property type="evidence" value="ECO:0007669"/>
    <property type="project" value="TreeGrafter"/>
</dbReference>
<dbReference type="SUPFAM" id="SSF46992">
    <property type="entry name" value="Ribosomal protein S20"/>
    <property type="match status" value="1"/>
</dbReference>
<evidence type="ECO:0000313" key="11">
    <source>
        <dbReference type="Proteomes" id="UP000422997"/>
    </source>
</evidence>
<comment type="similarity">
    <text evidence="2 8">Belongs to the bacterial ribosomal protein bS20 family.</text>
</comment>
<dbReference type="InterPro" id="IPR036510">
    <property type="entry name" value="Ribosomal_bS20_sf"/>
</dbReference>
<dbReference type="PANTHER" id="PTHR33398">
    <property type="entry name" value="30S RIBOSOMAL PROTEIN S20"/>
    <property type="match status" value="1"/>
</dbReference>
<comment type="function">
    <text evidence="1 8">Binds directly to 16S ribosomal RNA.</text>
</comment>
<dbReference type="GO" id="GO:0006412">
    <property type="term" value="P:translation"/>
    <property type="evidence" value="ECO:0007669"/>
    <property type="project" value="UniProtKB-UniRule"/>
</dbReference>
<dbReference type="PANTHER" id="PTHR33398:SF1">
    <property type="entry name" value="SMALL RIBOSOMAL SUBUNIT PROTEIN BS20C"/>
    <property type="match status" value="1"/>
</dbReference>
<evidence type="ECO:0000313" key="10">
    <source>
        <dbReference type="EMBL" id="QGU80742.1"/>
    </source>
</evidence>